<dbReference type="GO" id="GO:0005886">
    <property type="term" value="C:plasma membrane"/>
    <property type="evidence" value="ECO:0000318"/>
    <property type="project" value="GO_Central"/>
</dbReference>
<evidence type="ECO:0000313" key="9">
    <source>
        <dbReference type="EMBL" id="KGN65762.1"/>
    </source>
</evidence>
<feature type="chain" id="PRO_5001966541" description="Copper transport protein" evidence="8">
    <location>
        <begin position="26"/>
        <end position="193"/>
    </location>
</feature>
<keyword evidence="4 6" id="KW-1133">Transmembrane helix</keyword>
<keyword evidence="6" id="KW-0406">Ion transport</keyword>
<feature type="transmembrane region" description="Helical" evidence="6">
    <location>
        <begin position="149"/>
        <end position="168"/>
    </location>
</feature>
<evidence type="ECO:0000256" key="1">
    <source>
        <dbReference type="ARBA" id="ARBA00006921"/>
    </source>
</evidence>
<dbReference type="EMBL" id="CM002922">
    <property type="protein sequence ID" value="KGN65762.1"/>
    <property type="molecule type" value="Genomic_DNA"/>
</dbReference>
<dbReference type="AlphaFoldDB" id="A0A0A0LY50"/>
<feature type="region of interest" description="Disordered" evidence="7">
    <location>
        <begin position="33"/>
        <end position="54"/>
    </location>
</feature>
<dbReference type="Proteomes" id="UP000029981">
    <property type="component" value="Chromosome 1"/>
</dbReference>
<proteinExistence type="inferred from homology"/>
<comment type="subcellular location">
    <subcellularLocation>
        <location evidence="6">Membrane</location>
        <topology evidence="6">Multi-pass membrane protein</topology>
    </subcellularLocation>
</comment>
<evidence type="ECO:0000256" key="3">
    <source>
        <dbReference type="ARBA" id="ARBA00022796"/>
    </source>
</evidence>
<protein>
    <recommendedName>
        <fullName evidence="6">Copper transport protein</fullName>
    </recommendedName>
</protein>
<reference evidence="9 10" key="3">
    <citation type="journal article" date="2010" name="BMC Genomics">
        <title>Transcriptome sequencing and comparative analysis of cucumber flowers with different sex types.</title>
        <authorList>
            <person name="Guo S."/>
            <person name="Zheng Y."/>
            <person name="Joung J.G."/>
            <person name="Liu S."/>
            <person name="Zhang Z."/>
            <person name="Crasta O.R."/>
            <person name="Sobral B.W."/>
            <person name="Xu Y."/>
            <person name="Huang S."/>
            <person name="Fei Z."/>
        </authorList>
    </citation>
    <scope>NUCLEOTIDE SEQUENCE [LARGE SCALE GENOMIC DNA]</scope>
    <source>
        <strain evidence="10">cv. 9930</strain>
    </source>
</reference>
<feature type="transmembrane region" description="Helical" evidence="6">
    <location>
        <begin position="122"/>
        <end position="143"/>
    </location>
</feature>
<keyword evidence="2 6" id="KW-0812">Transmembrane</keyword>
<evidence type="ECO:0000256" key="4">
    <source>
        <dbReference type="ARBA" id="ARBA00022989"/>
    </source>
</evidence>
<sequence length="193" mass="20947">MEQKTTAILTLCFVIFLSVSSKSDATNVLLPTHDGMHMDPPPPPIAPTSRGSGDDMHTHDMMSSAMHMTFFWGKNTQVLFSGWPGDRSGMYAVALVFVFLLAVAVEWLSCWRMMTEVGPRNVAAGIVQTAVHGIRMGIAYLVMLALMSFNGGVFIVAVAGHMVGFLVFGSRVVKKEKSSAYDQGTVDLPSRVC</sequence>
<name>A0A0A0LY50_CUCSA</name>
<reference evidence="9 10" key="1">
    <citation type="journal article" date="2009" name="Nat. Genet.">
        <title>The genome of the cucumber, Cucumis sativus L.</title>
        <authorList>
            <person name="Huang S."/>
            <person name="Li R."/>
            <person name="Zhang Z."/>
            <person name="Li L."/>
            <person name="Gu X."/>
            <person name="Fan W."/>
            <person name="Lucas W.J."/>
            <person name="Wang X."/>
            <person name="Xie B."/>
            <person name="Ni P."/>
            <person name="Ren Y."/>
            <person name="Zhu H."/>
            <person name="Li J."/>
            <person name="Lin K."/>
            <person name="Jin W."/>
            <person name="Fei Z."/>
            <person name="Li G."/>
            <person name="Staub J."/>
            <person name="Kilian A."/>
            <person name="van der Vossen E.A."/>
            <person name="Wu Y."/>
            <person name="Guo J."/>
            <person name="He J."/>
            <person name="Jia Z."/>
            <person name="Ren Y."/>
            <person name="Tian G."/>
            <person name="Lu Y."/>
            <person name="Ruan J."/>
            <person name="Qian W."/>
            <person name="Wang M."/>
            <person name="Huang Q."/>
            <person name="Li B."/>
            <person name="Xuan Z."/>
            <person name="Cao J."/>
            <person name="Asan"/>
            <person name="Wu Z."/>
            <person name="Zhang J."/>
            <person name="Cai Q."/>
            <person name="Bai Y."/>
            <person name="Zhao B."/>
            <person name="Han Y."/>
            <person name="Li Y."/>
            <person name="Li X."/>
            <person name="Wang S."/>
            <person name="Shi Q."/>
            <person name="Liu S."/>
            <person name="Cho W.K."/>
            <person name="Kim J.Y."/>
            <person name="Xu Y."/>
            <person name="Heller-Uszynska K."/>
            <person name="Miao H."/>
            <person name="Cheng Z."/>
            <person name="Zhang S."/>
            <person name="Wu J."/>
            <person name="Yang Y."/>
            <person name="Kang H."/>
            <person name="Li M."/>
            <person name="Liang H."/>
            <person name="Ren X."/>
            <person name="Shi Z."/>
            <person name="Wen M."/>
            <person name="Jian M."/>
            <person name="Yang H."/>
            <person name="Zhang G."/>
            <person name="Yang Z."/>
            <person name="Chen R."/>
            <person name="Liu S."/>
            <person name="Li J."/>
            <person name="Ma L."/>
            <person name="Liu H."/>
            <person name="Zhou Y."/>
            <person name="Zhao J."/>
            <person name="Fang X."/>
            <person name="Li G."/>
            <person name="Fang L."/>
            <person name="Li Y."/>
            <person name="Liu D."/>
            <person name="Zheng H."/>
            <person name="Zhang Y."/>
            <person name="Qin N."/>
            <person name="Li Z."/>
            <person name="Yang G."/>
            <person name="Yang S."/>
            <person name="Bolund L."/>
            <person name="Kristiansen K."/>
            <person name="Zheng H."/>
            <person name="Li S."/>
            <person name="Zhang X."/>
            <person name="Yang H."/>
            <person name="Wang J."/>
            <person name="Sun R."/>
            <person name="Zhang B."/>
            <person name="Jiang S."/>
            <person name="Wang J."/>
            <person name="Du Y."/>
            <person name="Li S."/>
        </authorList>
    </citation>
    <scope>NUCLEOTIDE SEQUENCE [LARGE SCALE GENOMIC DNA]</scope>
    <source>
        <strain evidence="10">cv. 9930</strain>
    </source>
</reference>
<dbReference type="PANTHER" id="PTHR12483:SF24">
    <property type="entry name" value="COPPER TRANSPORTER 2-RELATED"/>
    <property type="match status" value="1"/>
</dbReference>
<keyword evidence="6" id="KW-0813">Transport</keyword>
<evidence type="ECO:0000256" key="8">
    <source>
        <dbReference type="SAM" id="SignalP"/>
    </source>
</evidence>
<comment type="similarity">
    <text evidence="1 6">Belongs to the copper transporter (Ctr) (TC 1.A.56) family. SLC31A subfamily.</text>
</comment>
<dbReference type="PANTHER" id="PTHR12483">
    <property type="entry name" value="SOLUTE CARRIER FAMILY 31 COPPER TRANSPORTERS"/>
    <property type="match status" value="1"/>
</dbReference>
<keyword evidence="5 6" id="KW-0472">Membrane</keyword>
<accession>A0A0A0LY50</accession>
<dbReference type="InterPro" id="IPR007274">
    <property type="entry name" value="Cop_transporter"/>
</dbReference>
<organism evidence="9 10">
    <name type="scientific">Cucumis sativus</name>
    <name type="common">Cucumber</name>
    <dbReference type="NCBI Taxonomy" id="3659"/>
    <lineage>
        <taxon>Eukaryota</taxon>
        <taxon>Viridiplantae</taxon>
        <taxon>Streptophyta</taxon>
        <taxon>Embryophyta</taxon>
        <taxon>Tracheophyta</taxon>
        <taxon>Spermatophyta</taxon>
        <taxon>Magnoliopsida</taxon>
        <taxon>eudicotyledons</taxon>
        <taxon>Gunneridae</taxon>
        <taxon>Pentapetalae</taxon>
        <taxon>rosids</taxon>
        <taxon>fabids</taxon>
        <taxon>Cucurbitales</taxon>
        <taxon>Cucurbitaceae</taxon>
        <taxon>Benincaseae</taxon>
        <taxon>Cucumis</taxon>
    </lineage>
</organism>
<dbReference type="Pfam" id="PF04145">
    <property type="entry name" value="Ctr"/>
    <property type="match status" value="2"/>
</dbReference>
<keyword evidence="3 6" id="KW-0187">Copper transport</keyword>
<evidence type="ECO:0000256" key="5">
    <source>
        <dbReference type="ARBA" id="ARBA00023136"/>
    </source>
</evidence>
<reference evidence="9 10" key="4">
    <citation type="journal article" date="2011" name="BMC Genomics">
        <title>RNA-Seq improves annotation of protein-coding genes in the cucumber genome.</title>
        <authorList>
            <person name="Li Z."/>
            <person name="Zhang Z."/>
            <person name="Yan P."/>
            <person name="Huang S."/>
            <person name="Fei Z."/>
            <person name="Lin K."/>
        </authorList>
    </citation>
    <scope>NUCLEOTIDE SEQUENCE [LARGE SCALE GENOMIC DNA]</scope>
    <source>
        <strain evidence="10">cv. 9930</strain>
    </source>
</reference>
<feature type="signal peptide" evidence="8">
    <location>
        <begin position="1"/>
        <end position="25"/>
    </location>
</feature>
<evidence type="ECO:0000256" key="6">
    <source>
        <dbReference type="RuleBase" id="RU367022"/>
    </source>
</evidence>
<keyword evidence="6" id="KW-0186">Copper</keyword>
<keyword evidence="8" id="KW-0732">Signal</keyword>
<feature type="transmembrane region" description="Helical" evidence="6">
    <location>
        <begin position="89"/>
        <end position="110"/>
    </location>
</feature>
<dbReference type="GO" id="GO:0005375">
    <property type="term" value="F:copper ion transmembrane transporter activity"/>
    <property type="evidence" value="ECO:0000318"/>
    <property type="project" value="GO_Central"/>
</dbReference>
<keyword evidence="10" id="KW-1185">Reference proteome</keyword>
<evidence type="ECO:0000256" key="7">
    <source>
        <dbReference type="SAM" id="MobiDB-lite"/>
    </source>
</evidence>
<gene>
    <name evidence="9" type="ORF">Csa_1G526820</name>
</gene>
<evidence type="ECO:0000313" key="10">
    <source>
        <dbReference type="Proteomes" id="UP000029981"/>
    </source>
</evidence>
<reference evidence="9 10" key="2">
    <citation type="journal article" date="2009" name="PLoS ONE">
        <title>An integrated genetic and cytogenetic map of the cucumber genome.</title>
        <authorList>
            <person name="Ren Y."/>
            <person name="Zhang Z."/>
            <person name="Liu J."/>
            <person name="Staub J.E."/>
            <person name="Han Y."/>
            <person name="Cheng Z."/>
            <person name="Li X."/>
            <person name="Lu J."/>
            <person name="Miao H."/>
            <person name="Kang H."/>
            <person name="Xie B."/>
            <person name="Gu X."/>
            <person name="Wang X."/>
            <person name="Du Y."/>
            <person name="Jin W."/>
            <person name="Huang S."/>
        </authorList>
    </citation>
    <scope>NUCLEOTIDE SEQUENCE [LARGE SCALE GENOMIC DNA]</scope>
    <source>
        <strain evidence="10">cv. 9930</strain>
    </source>
</reference>
<dbReference type="eggNOG" id="KOG3386">
    <property type="taxonomic scope" value="Eukaryota"/>
</dbReference>
<dbReference type="Gramene" id="KGN65762">
    <property type="protein sequence ID" value="KGN65762"/>
    <property type="gene ID" value="Csa_1G526820"/>
</dbReference>
<evidence type="ECO:0000256" key="2">
    <source>
        <dbReference type="ARBA" id="ARBA00022692"/>
    </source>
</evidence>